<evidence type="ECO:0000313" key="1">
    <source>
        <dbReference type="EMBL" id="MBZ4186038.1"/>
    </source>
</evidence>
<proteinExistence type="predicted"/>
<dbReference type="EMBL" id="JAIQDJ010000002">
    <property type="protein sequence ID" value="MBZ4186038.1"/>
    <property type="molecule type" value="Genomic_DNA"/>
</dbReference>
<evidence type="ECO:0008006" key="3">
    <source>
        <dbReference type="Google" id="ProtNLM"/>
    </source>
</evidence>
<evidence type="ECO:0000313" key="2">
    <source>
        <dbReference type="Proteomes" id="UP001430290"/>
    </source>
</evidence>
<protein>
    <recommendedName>
        <fullName evidence="3">STAS/SEC14 domain-containing protein</fullName>
    </recommendedName>
</protein>
<dbReference type="Proteomes" id="UP001430290">
    <property type="component" value="Unassembled WGS sequence"/>
</dbReference>
<organism evidence="1 2">
    <name type="scientific">Thermomonas beijingensis</name>
    <dbReference type="NCBI Taxonomy" id="2872701"/>
    <lineage>
        <taxon>Bacteria</taxon>
        <taxon>Pseudomonadati</taxon>
        <taxon>Pseudomonadota</taxon>
        <taxon>Gammaproteobacteria</taxon>
        <taxon>Lysobacterales</taxon>
        <taxon>Lysobacteraceae</taxon>
        <taxon>Thermomonas</taxon>
    </lineage>
</organism>
<dbReference type="RefSeq" id="WP_223628156.1">
    <property type="nucleotide sequence ID" value="NZ_JAIQDJ010000002.1"/>
</dbReference>
<gene>
    <name evidence="1" type="ORF">K7B09_06805</name>
</gene>
<accession>A0ABS7TDY2</accession>
<comment type="caution">
    <text evidence="1">The sequence shown here is derived from an EMBL/GenBank/DDBJ whole genome shotgun (WGS) entry which is preliminary data.</text>
</comment>
<reference evidence="1" key="1">
    <citation type="submission" date="2021-09" db="EMBL/GenBank/DDBJ databases">
        <authorList>
            <person name="Wu T."/>
            <person name="Guo S.Z."/>
        </authorList>
    </citation>
    <scope>NUCLEOTIDE SEQUENCE</scope>
    <source>
        <strain evidence="1">RSS-23</strain>
    </source>
</reference>
<keyword evidence="2" id="KW-1185">Reference proteome</keyword>
<name>A0ABS7TDY2_9GAMM</name>
<sequence>MSASRLIDGPGFRVRFSNEDGYLRAHVFDGTDSQQVSIAMWTLLGEQCQLTGASRLLVLEELQETVEVGEIVPIIDAMQNAGLATVRVAFVELQDDIEGSEFGEILCLERGMAVHSFSDEGEARRWLLYGN</sequence>